<keyword evidence="2" id="KW-0378">Hydrolase</keyword>
<organism evidence="2 3">
    <name type="scientific">Halosegnis longus</name>
    <dbReference type="NCBI Taxonomy" id="2216012"/>
    <lineage>
        <taxon>Archaea</taxon>
        <taxon>Methanobacteriati</taxon>
        <taxon>Methanobacteriota</taxon>
        <taxon>Stenosarchaea group</taxon>
        <taxon>Halobacteria</taxon>
        <taxon>Halobacteriales</taxon>
        <taxon>Natronomonadaceae</taxon>
        <taxon>Halosegnis</taxon>
    </lineage>
</organism>
<dbReference type="InterPro" id="IPR036526">
    <property type="entry name" value="C-N_Hydrolase_sf"/>
</dbReference>
<dbReference type="PANTHER" id="PTHR23088:SF27">
    <property type="entry name" value="DEAMINATED GLUTATHIONE AMIDASE"/>
    <property type="match status" value="1"/>
</dbReference>
<feature type="domain" description="CN hydrolase" evidence="1">
    <location>
        <begin position="3"/>
        <end position="240"/>
    </location>
</feature>
<reference evidence="2 3" key="1">
    <citation type="submission" date="2018-11" db="EMBL/GenBank/DDBJ databases">
        <title>Genome sequences of Natronomonas sp. CBA1133.</title>
        <authorList>
            <person name="Roh S.W."/>
            <person name="Cha I.-T."/>
        </authorList>
    </citation>
    <scope>NUCLEOTIDE SEQUENCE [LARGE SCALE GENOMIC DNA]</scope>
    <source>
        <strain evidence="2 3">CBA1133</strain>
    </source>
</reference>
<evidence type="ECO:0000313" key="2">
    <source>
        <dbReference type="EMBL" id="RNJ26432.1"/>
    </source>
</evidence>
<proteinExistence type="predicted"/>
<accession>A0AAJ4R949</accession>
<dbReference type="GO" id="GO:0016787">
    <property type="term" value="F:hydrolase activity"/>
    <property type="evidence" value="ECO:0007669"/>
    <property type="project" value="UniProtKB-KW"/>
</dbReference>
<dbReference type="PROSITE" id="PS50263">
    <property type="entry name" value="CN_HYDROLASE"/>
    <property type="match status" value="1"/>
</dbReference>
<evidence type="ECO:0000313" key="3">
    <source>
        <dbReference type="Proteomes" id="UP000270581"/>
    </source>
</evidence>
<dbReference type="Pfam" id="PF00795">
    <property type="entry name" value="CN_hydrolase"/>
    <property type="match status" value="1"/>
</dbReference>
<dbReference type="PANTHER" id="PTHR23088">
    <property type="entry name" value="NITRILASE-RELATED"/>
    <property type="match status" value="1"/>
</dbReference>
<dbReference type="InterPro" id="IPR003010">
    <property type="entry name" value="C-N_Hydrolase"/>
</dbReference>
<dbReference type="CDD" id="cd07197">
    <property type="entry name" value="nitrilase"/>
    <property type="match status" value="1"/>
</dbReference>
<dbReference type="RefSeq" id="WP_075936433.1">
    <property type="nucleotide sequence ID" value="NZ_BDJH01000002.1"/>
</dbReference>
<sequence length="257" mass="27565">MDPTVAACQIEVADLAPETNVATVVDRLAALPDRVDVAVFPEYALTGFVADDRSESVALDLGGPVFDRLRAHAGETDTALLVGCIEQRGDDYHNTLAYVTPDGDLTPYRKRHLWGSESAWLTPGEERVVVDTPAGRTGLLTCYDLNFVHESTALLDAGVDALFVPGAWPATHAANWRLLARARALDGVRWVVACGRTGRKDVPDARVSEYAGRSLVVRPDGVVAGELAYEPGTLVRTLDADVLESQRDIVGVSVGSE</sequence>
<comment type="caution">
    <text evidence="2">The sequence shown here is derived from an EMBL/GenBank/DDBJ whole genome shotgun (WGS) entry which is preliminary data.</text>
</comment>
<dbReference type="EMBL" id="RJJC01000001">
    <property type="protein sequence ID" value="RNJ26432.1"/>
    <property type="molecule type" value="Genomic_DNA"/>
</dbReference>
<protein>
    <submittedName>
        <fullName evidence="2">Carbon-nitrogen hydrolase family protein</fullName>
    </submittedName>
</protein>
<keyword evidence="3" id="KW-1185">Reference proteome</keyword>
<gene>
    <name evidence="2" type="ORF">Nmn1133_06960</name>
</gene>
<dbReference type="Gene3D" id="3.60.110.10">
    <property type="entry name" value="Carbon-nitrogen hydrolase"/>
    <property type="match status" value="1"/>
</dbReference>
<evidence type="ECO:0000259" key="1">
    <source>
        <dbReference type="PROSITE" id="PS50263"/>
    </source>
</evidence>
<dbReference type="SUPFAM" id="SSF56317">
    <property type="entry name" value="Carbon-nitrogen hydrolase"/>
    <property type="match status" value="1"/>
</dbReference>
<name>A0AAJ4R949_9EURY</name>
<dbReference type="Proteomes" id="UP000270581">
    <property type="component" value="Unassembled WGS sequence"/>
</dbReference>
<dbReference type="AlphaFoldDB" id="A0AAJ4R949"/>